<evidence type="ECO:0000313" key="2">
    <source>
        <dbReference type="Proteomes" id="UP000051020"/>
    </source>
</evidence>
<sequence length="102" mass="11805">MIPMAQPLNPDDMQSLLTHDRRYQRAAAILHDQWQRVSAEEDLAYRQQITVDDLRFAKALLASETLTSPFDFDHYAGAQQLRQHYGSQLTSAAQNWLVQKYV</sequence>
<dbReference type="Proteomes" id="UP000051020">
    <property type="component" value="Unassembled WGS sequence"/>
</dbReference>
<gene>
    <name evidence="1" type="ORF">FD24_GL001092</name>
</gene>
<accession>A0A837R740</accession>
<protein>
    <submittedName>
        <fullName evidence="1">Uncharacterized protein</fullName>
    </submittedName>
</protein>
<proteinExistence type="predicted"/>
<evidence type="ECO:0000313" key="1">
    <source>
        <dbReference type="EMBL" id="KRK23407.1"/>
    </source>
</evidence>
<dbReference type="EMBL" id="AZCU01000016">
    <property type="protein sequence ID" value="KRK23407.1"/>
    <property type="molecule type" value="Genomic_DNA"/>
</dbReference>
<reference evidence="1 2" key="1">
    <citation type="journal article" date="2015" name="Genome Announc.">
        <title>Expanding the biotechnology potential of lactobacilli through comparative genomics of 213 strains and associated genera.</title>
        <authorList>
            <person name="Sun Z."/>
            <person name="Harris H.M."/>
            <person name="McCann A."/>
            <person name="Guo C."/>
            <person name="Argimon S."/>
            <person name="Zhang W."/>
            <person name="Yang X."/>
            <person name="Jeffery I.B."/>
            <person name="Cooney J.C."/>
            <person name="Kagawa T.F."/>
            <person name="Liu W."/>
            <person name="Song Y."/>
            <person name="Salvetti E."/>
            <person name="Wrobel A."/>
            <person name="Rasinkangas P."/>
            <person name="Parkhill J."/>
            <person name="Rea M.C."/>
            <person name="O'Sullivan O."/>
            <person name="Ritari J."/>
            <person name="Douillard F.P."/>
            <person name="Paul Ross R."/>
            <person name="Yang R."/>
            <person name="Briner A.E."/>
            <person name="Felis G.E."/>
            <person name="de Vos W.M."/>
            <person name="Barrangou R."/>
            <person name="Klaenhammer T.R."/>
            <person name="Caufield P.W."/>
            <person name="Cui Y."/>
            <person name="Zhang H."/>
            <person name="O'Toole P.W."/>
        </authorList>
    </citation>
    <scope>NUCLEOTIDE SEQUENCE [LARGE SCALE GENOMIC DNA]</scope>
    <source>
        <strain evidence="1 2">DSM 20314</strain>
    </source>
</reference>
<dbReference type="AlphaFoldDB" id="A0A837R740"/>
<organism evidence="1 2">
    <name type="scientific">Lactiplantibacillus pentosus DSM 20314</name>
    <dbReference type="NCBI Taxonomy" id="1423791"/>
    <lineage>
        <taxon>Bacteria</taxon>
        <taxon>Bacillati</taxon>
        <taxon>Bacillota</taxon>
        <taxon>Bacilli</taxon>
        <taxon>Lactobacillales</taxon>
        <taxon>Lactobacillaceae</taxon>
        <taxon>Lactiplantibacillus</taxon>
    </lineage>
</organism>
<name>A0A837R740_LACPE</name>
<comment type="caution">
    <text evidence="1">The sequence shown here is derived from an EMBL/GenBank/DDBJ whole genome shotgun (WGS) entry which is preliminary data.</text>
</comment>